<dbReference type="OrthoDB" id="734129at2759"/>
<name>A0A7J6VII1_THATH</name>
<keyword evidence="1" id="KW-0808">Transferase</keyword>
<dbReference type="GO" id="GO:0016740">
    <property type="term" value="F:transferase activity"/>
    <property type="evidence" value="ECO:0007669"/>
    <property type="project" value="UniProtKB-KW"/>
</dbReference>
<accession>A0A7J6VII1</accession>
<dbReference type="PANTHER" id="PTHR46686">
    <property type="entry name" value="GLYCOSYLTRANSFERASE"/>
    <property type="match status" value="1"/>
</dbReference>
<sequence>MERHASTLYTALAARVHEINVFTVPSDRRTHPDIHDMSILLPMTMHVLSIVHYHLKSSTRRITVGHLIMFIRKVFHYHIGERKWFLMWQSLGMVYELNVHVVLNGVDETKFVYDQDAGARFRKQHGVPSNASVVMEFAGRLVRDKGHALLCEAFLSTSENYPGVFLLVAGTGPWGKRYAELGSIVKVLGALEPSQLSEFYNALDIFINPTLRPQGLDLTLMEAMQCGKPVLTPNYPRITGTVVINEGFGYTFCPNVGSFVEALQRAIRYGRTKLHKKGMACKAYASSTKMASAYERFFLCMKNSRYCKYPLPTDC</sequence>
<dbReference type="Pfam" id="PF13692">
    <property type="entry name" value="Glyco_trans_1_4"/>
    <property type="match status" value="1"/>
</dbReference>
<dbReference type="EMBL" id="JABWDY010031407">
    <property type="protein sequence ID" value="KAF5184929.1"/>
    <property type="molecule type" value="Genomic_DNA"/>
</dbReference>
<evidence type="ECO:0000313" key="2">
    <source>
        <dbReference type="Proteomes" id="UP000554482"/>
    </source>
</evidence>
<dbReference type="PANTHER" id="PTHR46686:SF2">
    <property type="entry name" value="GLYCOSYLTRANSFERASE"/>
    <property type="match status" value="1"/>
</dbReference>
<dbReference type="CDD" id="cd03801">
    <property type="entry name" value="GT4_PimA-like"/>
    <property type="match status" value="1"/>
</dbReference>
<reference evidence="1 2" key="1">
    <citation type="submission" date="2020-06" db="EMBL/GenBank/DDBJ databases">
        <title>Transcriptomic and genomic resources for Thalictrum thalictroides and T. hernandezii: Facilitating candidate gene discovery in an emerging model plant lineage.</title>
        <authorList>
            <person name="Arias T."/>
            <person name="Riano-Pachon D.M."/>
            <person name="Di Stilio V.S."/>
        </authorList>
    </citation>
    <scope>NUCLEOTIDE SEQUENCE [LARGE SCALE GENOMIC DNA]</scope>
    <source>
        <strain evidence="2">cv. WT478/WT964</strain>
        <tissue evidence="1">Leaves</tissue>
    </source>
</reference>
<protein>
    <submittedName>
        <fullName evidence="1">Glycosyl transferase, family</fullName>
    </submittedName>
</protein>
<dbReference type="Gene3D" id="3.40.50.2000">
    <property type="entry name" value="Glycogen Phosphorylase B"/>
    <property type="match status" value="2"/>
</dbReference>
<evidence type="ECO:0000313" key="1">
    <source>
        <dbReference type="EMBL" id="KAF5184929.1"/>
    </source>
</evidence>
<proteinExistence type="predicted"/>
<keyword evidence="2" id="KW-1185">Reference proteome</keyword>
<dbReference type="SUPFAM" id="SSF53756">
    <property type="entry name" value="UDP-Glycosyltransferase/glycogen phosphorylase"/>
    <property type="match status" value="1"/>
</dbReference>
<gene>
    <name evidence="1" type="ORF">FRX31_025484</name>
</gene>
<dbReference type="AlphaFoldDB" id="A0A7J6VII1"/>
<organism evidence="1 2">
    <name type="scientific">Thalictrum thalictroides</name>
    <name type="common">Rue-anemone</name>
    <name type="synonym">Anemone thalictroides</name>
    <dbReference type="NCBI Taxonomy" id="46969"/>
    <lineage>
        <taxon>Eukaryota</taxon>
        <taxon>Viridiplantae</taxon>
        <taxon>Streptophyta</taxon>
        <taxon>Embryophyta</taxon>
        <taxon>Tracheophyta</taxon>
        <taxon>Spermatophyta</taxon>
        <taxon>Magnoliopsida</taxon>
        <taxon>Ranunculales</taxon>
        <taxon>Ranunculaceae</taxon>
        <taxon>Thalictroideae</taxon>
        <taxon>Thalictrum</taxon>
    </lineage>
</organism>
<comment type="caution">
    <text evidence="1">The sequence shown here is derived from an EMBL/GenBank/DDBJ whole genome shotgun (WGS) entry which is preliminary data.</text>
</comment>
<dbReference type="Proteomes" id="UP000554482">
    <property type="component" value="Unassembled WGS sequence"/>
</dbReference>